<comment type="caution">
    <text evidence="11">The sequence shown here is derived from an EMBL/GenBank/DDBJ whole genome shotgun (WGS) entry which is preliminary data.</text>
</comment>
<proteinExistence type="inferred from homology"/>
<gene>
    <name evidence="11" type="ORF">HPB48_006321</name>
</gene>
<keyword evidence="8" id="KW-0812">Transmembrane</keyword>
<dbReference type="GO" id="GO:0004222">
    <property type="term" value="F:metalloendopeptidase activity"/>
    <property type="evidence" value="ECO:0007669"/>
    <property type="project" value="InterPro"/>
</dbReference>
<keyword evidence="7" id="KW-0482">Metalloprotease</keyword>
<evidence type="ECO:0000256" key="8">
    <source>
        <dbReference type="SAM" id="Phobius"/>
    </source>
</evidence>
<evidence type="ECO:0000313" key="11">
    <source>
        <dbReference type="EMBL" id="KAH9370794.1"/>
    </source>
</evidence>
<dbReference type="Proteomes" id="UP000821853">
    <property type="component" value="Chromosome 3"/>
</dbReference>
<dbReference type="InterPro" id="IPR008753">
    <property type="entry name" value="Peptidase_M13_N"/>
</dbReference>
<evidence type="ECO:0000256" key="2">
    <source>
        <dbReference type="ARBA" id="ARBA00007357"/>
    </source>
</evidence>
<dbReference type="Gene3D" id="1.10.1380.10">
    <property type="entry name" value="Neutral endopeptidase , domain2"/>
    <property type="match status" value="1"/>
</dbReference>
<dbReference type="VEuPathDB" id="VectorBase:HLOH_056663"/>
<evidence type="ECO:0000256" key="7">
    <source>
        <dbReference type="ARBA" id="ARBA00023049"/>
    </source>
</evidence>
<dbReference type="GO" id="GO:0046872">
    <property type="term" value="F:metal ion binding"/>
    <property type="evidence" value="ECO:0007669"/>
    <property type="project" value="UniProtKB-KW"/>
</dbReference>
<evidence type="ECO:0000256" key="5">
    <source>
        <dbReference type="ARBA" id="ARBA00022801"/>
    </source>
</evidence>
<dbReference type="OMA" id="WSDLWDN"/>
<protein>
    <submittedName>
        <fullName evidence="11">Uncharacterized protein</fullName>
    </submittedName>
</protein>
<dbReference type="InterPro" id="IPR024079">
    <property type="entry name" value="MetalloPept_cat_dom_sf"/>
</dbReference>
<dbReference type="OrthoDB" id="6481489at2759"/>
<evidence type="ECO:0000256" key="4">
    <source>
        <dbReference type="ARBA" id="ARBA00022723"/>
    </source>
</evidence>
<dbReference type="EMBL" id="JABSTR010000005">
    <property type="protein sequence ID" value="KAH9370794.1"/>
    <property type="molecule type" value="Genomic_DNA"/>
</dbReference>
<keyword evidence="12" id="KW-1185">Reference proteome</keyword>
<keyword evidence="8" id="KW-1133">Transmembrane helix</keyword>
<evidence type="ECO:0000256" key="1">
    <source>
        <dbReference type="ARBA" id="ARBA00001947"/>
    </source>
</evidence>
<dbReference type="AlphaFoldDB" id="A0A9J6G5K5"/>
<evidence type="ECO:0000259" key="9">
    <source>
        <dbReference type="Pfam" id="PF01431"/>
    </source>
</evidence>
<keyword evidence="8" id="KW-0472">Membrane</keyword>
<evidence type="ECO:0000256" key="6">
    <source>
        <dbReference type="ARBA" id="ARBA00022833"/>
    </source>
</evidence>
<keyword evidence="3" id="KW-0645">Protease</keyword>
<dbReference type="PANTHER" id="PTHR11733:SF241">
    <property type="entry name" value="GH26575P-RELATED"/>
    <property type="match status" value="1"/>
</dbReference>
<organism evidence="11 12">
    <name type="scientific">Haemaphysalis longicornis</name>
    <name type="common">Bush tick</name>
    <dbReference type="NCBI Taxonomy" id="44386"/>
    <lineage>
        <taxon>Eukaryota</taxon>
        <taxon>Metazoa</taxon>
        <taxon>Ecdysozoa</taxon>
        <taxon>Arthropoda</taxon>
        <taxon>Chelicerata</taxon>
        <taxon>Arachnida</taxon>
        <taxon>Acari</taxon>
        <taxon>Parasitiformes</taxon>
        <taxon>Ixodida</taxon>
        <taxon>Ixodoidea</taxon>
        <taxon>Ixodidae</taxon>
        <taxon>Haemaphysalinae</taxon>
        <taxon>Haemaphysalis</taxon>
    </lineage>
</organism>
<dbReference type="GO" id="GO:0005886">
    <property type="term" value="C:plasma membrane"/>
    <property type="evidence" value="ECO:0007669"/>
    <property type="project" value="TreeGrafter"/>
</dbReference>
<feature type="transmembrane region" description="Helical" evidence="8">
    <location>
        <begin position="40"/>
        <end position="63"/>
    </location>
</feature>
<name>A0A9J6G5K5_HAELO</name>
<dbReference type="Gene3D" id="3.40.390.10">
    <property type="entry name" value="Collagenase (Catalytic Domain)"/>
    <property type="match status" value="2"/>
</dbReference>
<dbReference type="GO" id="GO:0016485">
    <property type="term" value="P:protein processing"/>
    <property type="evidence" value="ECO:0007669"/>
    <property type="project" value="TreeGrafter"/>
</dbReference>
<dbReference type="InterPro" id="IPR000718">
    <property type="entry name" value="Peptidase_M13"/>
</dbReference>
<comment type="cofactor">
    <cofactor evidence="1">
        <name>Zn(2+)</name>
        <dbReference type="ChEBI" id="CHEBI:29105"/>
    </cofactor>
</comment>
<keyword evidence="4" id="KW-0479">Metal-binding</keyword>
<keyword evidence="6" id="KW-0862">Zinc</keyword>
<dbReference type="InterPro" id="IPR018497">
    <property type="entry name" value="Peptidase_M13_C"/>
</dbReference>
<sequence length="780" mass="87554">MREDASRSNVLMQLTPTVTTQGPPPTHTNAAQLQLRSWTAAAWSLIFTTAALLVISVVITAFVSTTLLADSGALSPSATRPASRPELPAAGDKLGGVLRAAPIRSTPACDSAACMDQARLLLRQINASRHPCDDFYAYVCEDWALTRPLPPGAEQMSMDTILIDGYAEILESVLQEKAASFPPLRFILDQCLHPPPTLFHSLRAMFLDTVRLRHWMTQSSSLRRPSPVEVSRKLGVAFREMGIDALFRPFVVASVNSTKRFLGLGEPSTVLLAGPIQKEEYELVRRAFAPLLGLFQNETDVDLLQFEERLCVMLSRPQLDAAALFSGVTVKVRDLPVLPNFEWTSFLQSVFDNGLRPITARTYVKLSSPDYIVQLTRGDLSRLPYELLGYLLFRVTMALSPLIEDQTTRDYLASVSYARHPEFSQVLPQAHYCLHLLERFEPNLALHMSRKSASSLLGGEGAVAECVHALRSVMLEHVEARLEPLSSALRAYLRDKISAISWEPLAPPALGDAAVRAAYVDGVYLRNSQLSTAQFFYTWIRKSQEKKFMSPMSQRSRSAAYPGWTGGFLGAESHLPPPYDRLEIPLPVFDFFLDADPRLRPLQLARAAPKVYRSLLRAMYHLAYNFENTDMDDRKIDSSAGFVHTLDELRLCLERQYTALAWTDRRLQLDASRTSWSDLWDNLALRPALDAFLFLAHRVAPDYRVSLLEHWNASQLFFLYYATNFCENSNDRFVRKMAVQGPHSPAWFRVNGPLRNSPEFALAFDCKPGTFMNPVTKCAQ</sequence>
<evidence type="ECO:0000256" key="3">
    <source>
        <dbReference type="ARBA" id="ARBA00022670"/>
    </source>
</evidence>
<dbReference type="SUPFAM" id="SSF55486">
    <property type="entry name" value="Metalloproteases ('zincins'), catalytic domain"/>
    <property type="match status" value="2"/>
</dbReference>
<dbReference type="InterPro" id="IPR042089">
    <property type="entry name" value="Peptidase_M13_dom_2"/>
</dbReference>
<evidence type="ECO:0000313" key="12">
    <source>
        <dbReference type="Proteomes" id="UP000821853"/>
    </source>
</evidence>
<keyword evidence="5" id="KW-0378">Hydrolase</keyword>
<dbReference type="Pfam" id="PF01431">
    <property type="entry name" value="Peptidase_M13"/>
    <property type="match status" value="1"/>
</dbReference>
<feature type="domain" description="Peptidase M13 N-terminal" evidence="10">
    <location>
        <begin position="131"/>
        <end position="500"/>
    </location>
</feature>
<dbReference type="PANTHER" id="PTHR11733">
    <property type="entry name" value="ZINC METALLOPROTEASE FAMILY M13 NEPRILYSIN-RELATED"/>
    <property type="match status" value="1"/>
</dbReference>
<reference evidence="11 12" key="1">
    <citation type="journal article" date="2020" name="Cell">
        <title>Large-Scale Comparative Analyses of Tick Genomes Elucidate Their Genetic Diversity and Vector Capacities.</title>
        <authorList>
            <consortium name="Tick Genome and Microbiome Consortium (TIGMIC)"/>
            <person name="Jia N."/>
            <person name="Wang J."/>
            <person name="Shi W."/>
            <person name="Du L."/>
            <person name="Sun Y."/>
            <person name="Zhan W."/>
            <person name="Jiang J.F."/>
            <person name="Wang Q."/>
            <person name="Zhang B."/>
            <person name="Ji P."/>
            <person name="Bell-Sakyi L."/>
            <person name="Cui X.M."/>
            <person name="Yuan T.T."/>
            <person name="Jiang B.G."/>
            <person name="Yang W.F."/>
            <person name="Lam T.T."/>
            <person name="Chang Q.C."/>
            <person name="Ding S.J."/>
            <person name="Wang X.J."/>
            <person name="Zhu J.G."/>
            <person name="Ruan X.D."/>
            <person name="Zhao L."/>
            <person name="Wei J.T."/>
            <person name="Ye R.Z."/>
            <person name="Que T.C."/>
            <person name="Du C.H."/>
            <person name="Zhou Y.H."/>
            <person name="Cheng J.X."/>
            <person name="Dai P.F."/>
            <person name="Guo W.B."/>
            <person name="Han X.H."/>
            <person name="Huang E.J."/>
            <person name="Li L.F."/>
            <person name="Wei W."/>
            <person name="Gao Y.C."/>
            <person name="Liu J.Z."/>
            <person name="Shao H.Z."/>
            <person name="Wang X."/>
            <person name="Wang C.C."/>
            <person name="Yang T.C."/>
            <person name="Huo Q.B."/>
            <person name="Li W."/>
            <person name="Chen H.Y."/>
            <person name="Chen S.E."/>
            <person name="Zhou L.G."/>
            <person name="Ni X.B."/>
            <person name="Tian J.H."/>
            <person name="Sheng Y."/>
            <person name="Liu T."/>
            <person name="Pan Y.S."/>
            <person name="Xia L.Y."/>
            <person name="Li J."/>
            <person name="Zhao F."/>
            <person name="Cao W.C."/>
        </authorList>
    </citation>
    <scope>NUCLEOTIDE SEQUENCE [LARGE SCALE GENOMIC DNA]</scope>
    <source>
        <strain evidence="11">HaeL-2018</strain>
    </source>
</reference>
<feature type="domain" description="Peptidase M13 C-terminal" evidence="9">
    <location>
        <begin position="645"/>
        <end position="778"/>
    </location>
</feature>
<accession>A0A9J6G5K5</accession>
<dbReference type="Pfam" id="PF05649">
    <property type="entry name" value="Peptidase_M13_N"/>
    <property type="match status" value="1"/>
</dbReference>
<dbReference type="PROSITE" id="PS51885">
    <property type="entry name" value="NEPRILYSIN"/>
    <property type="match status" value="1"/>
</dbReference>
<comment type="similarity">
    <text evidence="2">Belongs to the peptidase M13 family.</text>
</comment>
<evidence type="ECO:0000259" key="10">
    <source>
        <dbReference type="Pfam" id="PF05649"/>
    </source>
</evidence>